<sequence length="85" mass="9808">PAILMPYYDADSFHKYVNGSYNSIENIYYVPCNIKDYVSQVSFIFGGISYNIDPSELILQYDKDNHQCISGVQSAYITEYDTWVV</sequence>
<evidence type="ECO:0000313" key="1">
    <source>
        <dbReference type="EMBL" id="CAG8830389.1"/>
    </source>
</evidence>
<keyword evidence="2" id="KW-1185">Reference proteome</keyword>
<reference evidence="1" key="1">
    <citation type="submission" date="2021-06" db="EMBL/GenBank/DDBJ databases">
        <authorList>
            <person name="Kallberg Y."/>
            <person name="Tangrot J."/>
            <person name="Rosling A."/>
        </authorList>
    </citation>
    <scope>NUCLEOTIDE SEQUENCE</scope>
    <source>
        <strain evidence="1">MA461A</strain>
    </source>
</reference>
<feature type="non-terminal residue" evidence="1">
    <location>
        <position position="85"/>
    </location>
</feature>
<feature type="non-terminal residue" evidence="1">
    <location>
        <position position="1"/>
    </location>
</feature>
<organism evidence="1 2">
    <name type="scientific">Racocetra persica</name>
    <dbReference type="NCBI Taxonomy" id="160502"/>
    <lineage>
        <taxon>Eukaryota</taxon>
        <taxon>Fungi</taxon>
        <taxon>Fungi incertae sedis</taxon>
        <taxon>Mucoromycota</taxon>
        <taxon>Glomeromycotina</taxon>
        <taxon>Glomeromycetes</taxon>
        <taxon>Diversisporales</taxon>
        <taxon>Gigasporaceae</taxon>
        <taxon>Racocetra</taxon>
    </lineage>
</organism>
<proteinExistence type="predicted"/>
<protein>
    <submittedName>
        <fullName evidence="1">6093_t:CDS:1</fullName>
    </submittedName>
</protein>
<accession>A0ACA9S9A4</accession>
<comment type="caution">
    <text evidence="1">The sequence shown here is derived from an EMBL/GenBank/DDBJ whole genome shotgun (WGS) entry which is preliminary data.</text>
</comment>
<dbReference type="EMBL" id="CAJVQC010099058">
    <property type="protein sequence ID" value="CAG8830389.1"/>
    <property type="molecule type" value="Genomic_DNA"/>
</dbReference>
<dbReference type="Proteomes" id="UP000789920">
    <property type="component" value="Unassembled WGS sequence"/>
</dbReference>
<gene>
    <name evidence="1" type="ORF">RPERSI_LOCUS27795</name>
</gene>
<name>A0ACA9S9A4_9GLOM</name>
<evidence type="ECO:0000313" key="2">
    <source>
        <dbReference type="Proteomes" id="UP000789920"/>
    </source>
</evidence>